<gene>
    <name evidence="1" type="ORF">HT578_21875</name>
</gene>
<reference evidence="1 2" key="1">
    <citation type="submission" date="2020-06" db="EMBL/GenBank/DDBJ databases">
        <title>Novosphingobium sp. strain 502str22.</title>
        <authorList>
            <person name="Chen J."/>
            <person name="Zhu S."/>
            <person name="Yang J."/>
        </authorList>
    </citation>
    <scope>NUCLEOTIDE SEQUENCE [LARGE SCALE GENOMIC DNA]</scope>
    <source>
        <strain evidence="1 2">502str22</strain>
        <plasmid evidence="1 2">unnamed1</plasmid>
    </source>
</reference>
<keyword evidence="1" id="KW-0614">Plasmid</keyword>
<geneLocation type="plasmid" evidence="1 2">
    <name>unnamed1</name>
</geneLocation>
<name>A0ABX8EBN7_9SPHN</name>
<accession>A0ABX8EBN7</accession>
<keyword evidence="2" id="KW-1185">Reference proteome</keyword>
<sequence length="289" mass="31462">MSEHGTELVLAAILDAITLLRGEVSAIADRQDEIQSRLDHIDAGLAPVTDVLPGLEMVLAHQDADRGFQTEMFRRTAELAALTHAAASGRPSTLPDDLADHPILERFAYFQPSERGSSDVALARWGQTVKVASTEELIEVLKSQYTPSPTEFVDVRVLRFRMAAITRDELQNRSAPLPTEQAPGCMRDGSSMSKQARFAELAALWRAGDSIALQGEAELAGAIDYWIATRERLLSEGQTVAVVDQVMSKLHQKLDDDLVAGSLVARDSNALHEGMALDRDPGLSLPQRG</sequence>
<dbReference type="Proteomes" id="UP000677126">
    <property type="component" value="Plasmid unnamed1"/>
</dbReference>
<protein>
    <submittedName>
        <fullName evidence="1">Uncharacterized protein</fullName>
    </submittedName>
</protein>
<proteinExistence type="predicted"/>
<organism evidence="1 2">
    <name type="scientific">Novosphingobium decolorationis</name>
    <dbReference type="NCBI Taxonomy" id="2698673"/>
    <lineage>
        <taxon>Bacteria</taxon>
        <taxon>Pseudomonadati</taxon>
        <taxon>Pseudomonadota</taxon>
        <taxon>Alphaproteobacteria</taxon>
        <taxon>Sphingomonadales</taxon>
        <taxon>Sphingomonadaceae</taxon>
        <taxon>Novosphingobium</taxon>
    </lineage>
</organism>
<dbReference type="EMBL" id="CP054857">
    <property type="protein sequence ID" value="QVM86452.1"/>
    <property type="molecule type" value="Genomic_DNA"/>
</dbReference>
<dbReference type="RefSeq" id="WP_213504622.1">
    <property type="nucleotide sequence ID" value="NZ_CP054857.1"/>
</dbReference>
<evidence type="ECO:0000313" key="2">
    <source>
        <dbReference type="Proteomes" id="UP000677126"/>
    </source>
</evidence>
<evidence type="ECO:0000313" key="1">
    <source>
        <dbReference type="EMBL" id="QVM86452.1"/>
    </source>
</evidence>